<organism evidence="7 8">
    <name type="scientific">Hypothenemus hampei</name>
    <name type="common">Coffee berry borer</name>
    <dbReference type="NCBI Taxonomy" id="57062"/>
    <lineage>
        <taxon>Eukaryota</taxon>
        <taxon>Metazoa</taxon>
        <taxon>Ecdysozoa</taxon>
        <taxon>Arthropoda</taxon>
        <taxon>Hexapoda</taxon>
        <taxon>Insecta</taxon>
        <taxon>Pterygota</taxon>
        <taxon>Neoptera</taxon>
        <taxon>Endopterygota</taxon>
        <taxon>Coleoptera</taxon>
        <taxon>Polyphaga</taxon>
        <taxon>Cucujiformia</taxon>
        <taxon>Curculionidae</taxon>
        <taxon>Scolytinae</taxon>
        <taxon>Hypothenemus</taxon>
    </lineage>
</organism>
<dbReference type="PROSITE" id="PS50950">
    <property type="entry name" value="ZF_THAP"/>
    <property type="match status" value="1"/>
</dbReference>
<dbReference type="EMBL" id="JBDJPC010000015">
    <property type="protein sequence ID" value="KAL1488160.1"/>
    <property type="molecule type" value="Genomic_DNA"/>
</dbReference>
<dbReference type="AlphaFoldDB" id="A0ABD1E0Q7"/>
<dbReference type="SUPFAM" id="SSF57716">
    <property type="entry name" value="Glucocorticoid receptor-like (DNA-binding domain)"/>
    <property type="match status" value="1"/>
</dbReference>
<protein>
    <recommendedName>
        <fullName evidence="6">THAP-type domain-containing protein</fullName>
    </recommendedName>
</protein>
<dbReference type="Pfam" id="PF05485">
    <property type="entry name" value="THAP"/>
    <property type="match status" value="1"/>
</dbReference>
<dbReference type="Gene3D" id="6.20.210.20">
    <property type="entry name" value="THAP domain"/>
    <property type="match status" value="1"/>
</dbReference>
<dbReference type="Proteomes" id="UP001566132">
    <property type="component" value="Unassembled WGS sequence"/>
</dbReference>
<reference evidence="7 8" key="1">
    <citation type="submission" date="2024-05" db="EMBL/GenBank/DDBJ databases">
        <title>Genetic variation in Jamaican populations of the coffee berry borer (Hypothenemus hampei).</title>
        <authorList>
            <person name="Errbii M."/>
            <person name="Myrie A."/>
        </authorList>
    </citation>
    <scope>NUCLEOTIDE SEQUENCE [LARGE SCALE GENOMIC DNA]</scope>
    <source>
        <strain evidence="7">JA-Hopewell-2020-01-JO</strain>
        <tissue evidence="7">Whole body</tissue>
    </source>
</reference>
<comment type="caution">
    <text evidence="7">The sequence shown here is derived from an EMBL/GenBank/DDBJ whole genome shotgun (WGS) entry which is preliminary data.</text>
</comment>
<dbReference type="GO" id="GO:0003677">
    <property type="term" value="F:DNA binding"/>
    <property type="evidence" value="ECO:0007669"/>
    <property type="project" value="UniProtKB-UniRule"/>
</dbReference>
<dbReference type="InterPro" id="IPR038441">
    <property type="entry name" value="THAP_Znf_sf"/>
</dbReference>
<dbReference type="InterPro" id="IPR006612">
    <property type="entry name" value="THAP_Znf"/>
</dbReference>
<evidence type="ECO:0000313" key="7">
    <source>
        <dbReference type="EMBL" id="KAL1488160.1"/>
    </source>
</evidence>
<evidence type="ECO:0000256" key="5">
    <source>
        <dbReference type="PROSITE-ProRule" id="PRU00309"/>
    </source>
</evidence>
<keyword evidence="4 5" id="KW-0238">DNA-binding</keyword>
<proteinExistence type="predicted"/>
<evidence type="ECO:0000256" key="1">
    <source>
        <dbReference type="ARBA" id="ARBA00022723"/>
    </source>
</evidence>
<keyword evidence="1" id="KW-0479">Metal-binding</keyword>
<evidence type="ECO:0000256" key="4">
    <source>
        <dbReference type="ARBA" id="ARBA00023125"/>
    </source>
</evidence>
<dbReference type="GO" id="GO:0008270">
    <property type="term" value="F:zinc ion binding"/>
    <property type="evidence" value="ECO:0007669"/>
    <property type="project" value="UniProtKB-KW"/>
</dbReference>
<accession>A0ABD1E0Q7</accession>
<evidence type="ECO:0000259" key="6">
    <source>
        <dbReference type="PROSITE" id="PS50950"/>
    </source>
</evidence>
<keyword evidence="8" id="KW-1185">Reference proteome</keyword>
<evidence type="ECO:0000256" key="2">
    <source>
        <dbReference type="ARBA" id="ARBA00022771"/>
    </source>
</evidence>
<evidence type="ECO:0000313" key="8">
    <source>
        <dbReference type="Proteomes" id="UP001566132"/>
    </source>
</evidence>
<feature type="domain" description="THAP-type" evidence="6">
    <location>
        <begin position="1"/>
        <end position="61"/>
    </location>
</feature>
<evidence type="ECO:0000256" key="3">
    <source>
        <dbReference type="ARBA" id="ARBA00022833"/>
    </source>
</evidence>
<name>A0ABD1E0Q7_HYPHA</name>
<gene>
    <name evidence="7" type="ORF">ABEB36_015118</name>
</gene>
<keyword evidence="3" id="KW-0862">Zinc</keyword>
<sequence>MRFPKAEGLKLAWAKFCNMEIEHVRPSHRLCSNHFLPSDCIDKRAKGGLLKLKQNVIPSVMPFKTKHRYIQRIFKFLINLSRIA</sequence>
<keyword evidence="2 5" id="KW-0863">Zinc-finger</keyword>